<dbReference type="AlphaFoldDB" id="A0AA87B898"/>
<evidence type="ECO:0000313" key="3">
    <source>
        <dbReference type="Proteomes" id="UP001189624"/>
    </source>
</evidence>
<gene>
    <name evidence="2" type="ORF">AYBTSS11_LOCUS30721</name>
</gene>
<protein>
    <submittedName>
        <fullName evidence="2">Uncharacterized protein</fullName>
    </submittedName>
</protein>
<organism evidence="2 3">
    <name type="scientific">Sphenostylis stenocarpa</name>
    <dbReference type="NCBI Taxonomy" id="92480"/>
    <lineage>
        <taxon>Eukaryota</taxon>
        <taxon>Viridiplantae</taxon>
        <taxon>Streptophyta</taxon>
        <taxon>Embryophyta</taxon>
        <taxon>Tracheophyta</taxon>
        <taxon>Spermatophyta</taxon>
        <taxon>Magnoliopsida</taxon>
        <taxon>eudicotyledons</taxon>
        <taxon>Gunneridae</taxon>
        <taxon>Pentapetalae</taxon>
        <taxon>rosids</taxon>
        <taxon>fabids</taxon>
        <taxon>Fabales</taxon>
        <taxon>Fabaceae</taxon>
        <taxon>Papilionoideae</taxon>
        <taxon>50 kb inversion clade</taxon>
        <taxon>NPAAA clade</taxon>
        <taxon>indigoferoid/millettioid clade</taxon>
        <taxon>Phaseoleae</taxon>
        <taxon>Sphenostylis</taxon>
    </lineage>
</organism>
<evidence type="ECO:0000313" key="2">
    <source>
        <dbReference type="EMBL" id="CAJ1978526.1"/>
    </source>
</evidence>
<dbReference type="EMBL" id="OY731408">
    <property type="protein sequence ID" value="CAJ1978526.1"/>
    <property type="molecule type" value="Genomic_DNA"/>
</dbReference>
<dbReference type="PANTHER" id="PTHR35733:SF1">
    <property type="entry name" value="OS02G0307800 PROTEIN"/>
    <property type="match status" value="1"/>
</dbReference>
<keyword evidence="1" id="KW-1133">Transmembrane helix</keyword>
<evidence type="ECO:0000256" key="1">
    <source>
        <dbReference type="SAM" id="Phobius"/>
    </source>
</evidence>
<dbReference type="GO" id="GO:0009535">
    <property type="term" value="C:chloroplast thylakoid membrane"/>
    <property type="evidence" value="ECO:0007669"/>
    <property type="project" value="TreeGrafter"/>
</dbReference>
<keyword evidence="3" id="KW-1185">Reference proteome</keyword>
<proteinExistence type="predicted"/>
<name>A0AA87B898_9FABA</name>
<feature type="transmembrane region" description="Helical" evidence="1">
    <location>
        <begin position="190"/>
        <end position="212"/>
    </location>
</feature>
<feature type="transmembrane region" description="Helical" evidence="1">
    <location>
        <begin position="83"/>
        <end position="101"/>
    </location>
</feature>
<dbReference type="Pfam" id="PF11282">
    <property type="entry name" value="DUF3082"/>
    <property type="match status" value="1"/>
</dbReference>
<reference evidence="2" key="1">
    <citation type="submission" date="2023-10" db="EMBL/GenBank/DDBJ databases">
        <authorList>
            <person name="Domelevo Entfellner J.-B."/>
        </authorList>
    </citation>
    <scope>NUCLEOTIDE SEQUENCE</scope>
</reference>
<keyword evidence="1" id="KW-0812">Transmembrane</keyword>
<dbReference type="InterPro" id="IPR021434">
    <property type="entry name" value="DUF3082"/>
</dbReference>
<keyword evidence="1" id="KW-0472">Membrane</keyword>
<dbReference type="PANTHER" id="PTHR35733">
    <property type="entry name" value="OS02G0307800 PROTEIN"/>
    <property type="match status" value="1"/>
</dbReference>
<accession>A0AA87B898</accession>
<dbReference type="Gramene" id="rna-AYBTSS11_LOCUS30721">
    <property type="protein sequence ID" value="CAJ1978526.1"/>
    <property type="gene ID" value="gene-AYBTSS11_LOCUS30721"/>
</dbReference>
<dbReference type="Proteomes" id="UP001189624">
    <property type="component" value="Chromosome 11"/>
</dbReference>
<sequence length="297" mass="32621">MLHSHHHHLLFSTVPLSLTTHHHHPSSPSLHFLHRPFSPTTVSAIPPAAWLGHLTAQDVGPIELPFSAPFPLPFTDDPSTTQVASSVLLTGAITVFFFRTVQRRIKRAKELKFRSSGVKKSMDKLKAMRLSSIKAKTPPSPDEALLGAIIAGVIAVLLYRFTTSIEASLGRQTLSDHFSVRQITITIRTIINGLCYLATFVYGINSVGLFLYSGQLAMDTMVGGPSGKKTETKIIQQPGLSSASSVENNSFRRGSFAIKMLRFFGKFPTLYLIVEPSSWISKQIPKHKCGGVKRDCS</sequence>